<feature type="domain" description="Helicase C-terminal" evidence="6">
    <location>
        <begin position="612"/>
        <end position="757"/>
    </location>
</feature>
<dbReference type="InterPro" id="IPR027417">
    <property type="entry name" value="P-loop_NTPase"/>
</dbReference>
<accession>A0ABV5KQ72</accession>
<dbReference type="PROSITE" id="PS51194">
    <property type="entry name" value="HELICASE_CTER"/>
    <property type="match status" value="1"/>
</dbReference>
<evidence type="ECO:0000313" key="7">
    <source>
        <dbReference type="EMBL" id="MFB9327045.1"/>
    </source>
</evidence>
<sequence>MCFFCCPALGGGGSRMKVVLYALLGQEGSSCRWTLDSEVDRWYWLSPGGERLREEQGLNGEGGRTERRPGGEHLGMGQAGRASEYGDRYKAAAAHKKRKILAWNEPLPLGAAIDAADRWQRLAGKTMDEAAGEALLRRCVRDAMEAEGGESNRREGAKAGVSGAVRMWVPLEDDDGRDGEARLVRERTLALQPAASGAASDKAWRQTAAFAALGRQARRDAEQLLGRALHIPEALALLGVAEWRELAPRLQLAALLGLARLEAAVAPAPPDGRWRLRAASAKPRPRRCLRCGSGEARLRRTPCAACGRRACAYCEACLAMGRSRECGLLILGTPPSPSAASPLAAPKRPMAARLAPWNLSPAQQAAAAAALRCIEGAPPEAKRRALPAERLREAWRRLAGRFAAALAPQATPRRMIPLSAPTRPADAPARFLPQRQFLLWAVTGAGKTEMIFPLVAAALERGGRALIATPRRDVVLELDPRIRRAFPAERVVTLYGGSPQRWESGGITLATTHQLFRFREAFDLVIVDEIDAFPYHGDPQLHYAASHSMAPDGTTVLLSATPPAKLRAMARRGSLPHARVPVRFHGHPLPEPVMLRIPTVDRLLNQLRFPPTLRRALQASLDRGAQLFVFVQRIRHVEPLVARLRREFKAVAIDGTSSKDEARTDKVQRFRDGDIRLLVTTTILERGVTIPRSDVFILDADGRLFDDASLIQMAGRAGRSLHDPAGRVYFCAAAFNNAQRSATKEIRAMNRIAAKRGYLKASGAGKRALWAPSSSSSSTVSAVPSSSSVSSISSVPSSSSVSSISSVASSSTGSSVSAVTSSSSVSAISGVSAVASSSTGSSVSAVTSSSTASSVISVSSALLARPYPSTPPASSVPAAPSAPSSQPAQHALRPLGALPNAGRGAETRS</sequence>
<dbReference type="Pfam" id="PF00271">
    <property type="entry name" value="Helicase_C"/>
    <property type="match status" value="1"/>
</dbReference>
<protein>
    <submittedName>
        <fullName evidence="7">DEAD/DEAH box helicase</fullName>
    </submittedName>
</protein>
<keyword evidence="2" id="KW-0067">ATP-binding</keyword>
<dbReference type="GO" id="GO:0004386">
    <property type="term" value="F:helicase activity"/>
    <property type="evidence" value="ECO:0007669"/>
    <property type="project" value="UniProtKB-KW"/>
</dbReference>
<feature type="region of interest" description="Disordered" evidence="4">
    <location>
        <begin position="867"/>
        <end position="909"/>
    </location>
</feature>
<feature type="compositionally biased region" description="Low complexity" evidence="4">
    <location>
        <begin position="872"/>
        <end position="888"/>
    </location>
</feature>
<dbReference type="SMART" id="SM00490">
    <property type="entry name" value="HELICc"/>
    <property type="match status" value="1"/>
</dbReference>
<keyword evidence="1" id="KW-0547">Nucleotide-binding</keyword>
<organism evidence="7 8">
    <name type="scientific">Paenibacillus aurantiacus</name>
    <dbReference type="NCBI Taxonomy" id="1936118"/>
    <lineage>
        <taxon>Bacteria</taxon>
        <taxon>Bacillati</taxon>
        <taxon>Bacillota</taxon>
        <taxon>Bacilli</taxon>
        <taxon>Bacillales</taxon>
        <taxon>Paenibacillaceae</taxon>
        <taxon>Paenibacillus</taxon>
    </lineage>
</organism>
<dbReference type="Pfam" id="PF00270">
    <property type="entry name" value="DEAD"/>
    <property type="match status" value="1"/>
</dbReference>
<dbReference type="EMBL" id="JBHMDO010000022">
    <property type="protein sequence ID" value="MFB9327045.1"/>
    <property type="molecule type" value="Genomic_DNA"/>
</dbReference>
<keyword evidence="3" id="KW-0238">DNA-binding</keyword>
<comment type="caution">
    <text evidence="7">The sequence shown here is derived from an EMBL/GenBank/DDBJ whole genome shotgun (WGS) entry which is preliminary data.</text>
</comment>
<evidence type="ECO:0000256" key="3">
    <source>
        <dbReference type="ARBA" id="ARBA00023125"/>
    </source>
</evidence>
<keyword evidence="7" id="KW-0347">Helicase</keyword>
<feature type="compositionally biased region" description="Low complexity" evidence="4">
    <location>
        <begin position="771"/>
        <end position="800"/>
    </location>
</feature>
<keyword evidence="8" id="KW-1185">Reference proteome</keyword>
<evidence type="ECO:0000256" key="1">
    <source>
        <dbReference type="ARBA" id="ARBA00022741"/>
    </source>
</evidence>
<dbReference type="SUPFAM" id="SSF52540">
    <property type="entry name" value="P-loop containing nucleoside triphosphate hydrolases"/>
    <property type="match status" value="1"/>
</dbReference>
<dbReference type="InterPro" id="IPR001650">
    <property type="entry name" value="Helicase_C-like"/>
</dbReference>
<dbReference type="PROSITE" id="PS51192">
    <property type="entry name" value="HELICASE_ATP_BIND_1"/>
    <property type="match status" value="1"/>
</dbReference>
<proteinExistence type="predicted"/>
<dbReference type="PANTHER" id="PTHR30580:SF1">
    <property type="entry name" value="COMF OPERON PROTEIN 1"/>
    <property type="match status" value="1"/>
</dbReference>
<evidence type="ECO:0000259" key="6">
    <source>
        <dbReference type="PROSITE" id="PS51194"/>
    </source>
</evidence>
<keyword evidence="7" id="KW-0378">Hydrolase</keyword>
<feature type="region of interest" description="Disordered" evidence="4">
    <location>
        <begin position="54"/>
        <end position="82"/>
    </location>
</feature>
<evidence type="ECO:0000256" key="4">
    <source>
        <dbReference type="SAM" id="MobiDB-lite"/>
    </source>
</evidence>
<evidence type="ECO:0000259" key="5">
    <source>
        <dbReference type="PROSITE" id="PS51192"/>
    </source>
</evidence>
<dbReference type="PANTHER" id="PTHR30580">
    <property type="entry name" value="PRIMOSOMAL PROTEIN N"/>
    <property type="match status" value="1"/>
</dbReference>
<dbReference type="SMART" id="SM00487">
    <property type="entry name" value="DEXDc"/>
    <property type="match status" value="1"/>
</dbReference>
<dbReference type="InterPro" id="IPR014001">
    <property type="entry name" value="Helicase_ATP-bd"/>
</dbReference>
<reference evidence="7 8" key="1">
    <citation type="submission" date="2024-09" db="EMBL/GenBank/DDBJ databases">
        <authorList>
            <person name="Sun Q."/>
            <person name="Mori K."/>
        </authorList>
    </citation>
    <scope>NUCLEOTIDE SEQUENCE [LARGE SCALE GENOMIC DNA]</scope>
    <source>
        <strain evidence="7 8">TISTR 2452</strain>
    </source>
</reference>
<dbReference type="Proteomes" id="UP001589747">
    <property type="component" value="Unassembled WGS sequence"/>
</dbReference>
<gene>
    <name evidence="7" type="ORF">ACFFSY_14040</name>
</gene>
<name>A0ABV5KQ72_9BACL</name>
<evidence type="ECO:0000313" key="8">
    <source>
        <dbReference type="Proteomes" id="UP001589747"/>
    </source>
</evidence>
<dbReference type="Gene3D" id="3.40.50.300">
    <property type="entry name" value="P-loop containing nucleotide triphosphate hydrolases"/>
    <property type="match status" value="2"/>
</dbReference>
<feature type="region of interest" description="Disordered" evidence="4">
    <location>
        <begin position="769"/>
        <end position="800"/>
    </location>
</feature>
<dbReference type="RefSeq" id="WP_377494901.1">
    <property type="nucleotide sequence ID" value="NZ_JBHMDO010000022.1"/>
</dbReference>
<feature type="domain" description="Helicase ATP-binding" evidence="5">
    <location>
        <begin position="428"/>
        <end position="580"/>
    </location>
</feature>
<dbReference type="InterPro" id="IPR011545">
    <property type="entry name" value="DEAD/DEAH_box_helicase_dom"/>
</dbReference>
<evidence type="ECO:0000256" key="2">
    <source>
        <dbReference type="ARBA" id="ARBA00022840"/>
    </source>
</evidence>